<gene>
    <name evidence="2" type="ORF">TWF718_004574</name>
</gene>
<dbReference type="AlphaFoldDB" id="A0AAN8RF45"/>
<proteinExistence type="predicted"/>
<sequence length="113" mass="12317">MDGWELKVPEERTTGKPGREGEICEEAGEDGRDRKCGDDDDDDDGDGDDDECKQGQRNEGALRCIRGERTANGDSKDDGDDGDGDGDGDEDEDEDDVMKGGRIRGGKVEMESW</sequence>
<reference evidence="2 3" key="1">
    <citation type="submission" date="2019-10" db="EMBL/GenBank/DDBJ databases">
        <authorList>
            <person name="Palmer J.M."/>
        </authorList>
    </citation>
    <scope>NUCLEOTIDE SEQUENCE [LARGE SCALE GENOMIC DNA]</scope>
    <source>
        <strain evidence="2 3">TWF718</strain>
    </source>
</reference>
<feature type="compositionally biased region" description="Acidic residues" evidence="1">
    <location>
        <begin position="77"/>
        <end position="96"/>
    </location>
</feature>
<organism evidence="2 3">
    <name type="scientific">Orbilia javanica</name>
    <dbReference type="NCBI Taxonomy" id="47235"/>
    <lineage>
        <taxon>Eukaryota</taxon>
        <taxon>Fungi</taxon>
        <taxon>Dikarya</taxon>
        <taxon>Ascomycota</taxon>
        <taxon>Pezizomycotina</taxon>
        <taxon>Orbiliomycetes</taxon>
        <taxon>Orbiliales</taxon>
        <taxon>Orbiliaceae</taxon>
        <taxon>Orbilia</taxon>
    </lineage>
</organism>
<evidence type="ECO:0000256" key="1">
    <source>
        <dbReference type="SAM" id="MobiDB-lite"/>
    </source>
</evidence>
<evidence type="ECO:0000313" key="3">
    <source>
        <dbReference type="Proteomes" id="UP001313282"/>
    </source>
</evidence>
<feature type="compositionally biased region" description="Basic and acidic residues" evidence="1">
    <location>
        <begin position="1"/>
        <end position="22"/>
    </location>
</feature>
<protein>
    <submittedName>
        <fullName evidence="2">Uncharacterized protein</fullName>
    </submittedName>
</protein>
<comment type="caution">
    <text evidence="2">The sequence shown here is derived from an EMBL/GenBank/DDBJ whole genome shotgun (WGS) entry which is preliminary data.</text>
</comment>
<name>A0AAN8RF45_9PEZI</name>
<feature type="compositionally biased region" description="Basic and acidic residues" evidence="1">
    <location>
        <begin position="65"/>
        <end position="76"/>
    </location>
</feature>
<dbReference type="EMBL" id="JAVHNR010000002">
    <property type="protein sequence ID" value="KAK6351415.1"/>
    <property type="molecule type" value="Genomic_DNA"/>
</dbReference>
<accession>A0AAN8RF45</accession>
<feature type="region of interest" description="Disordered" evidence="1">
    <location>
        <begin position="1"/>
        <end position="113"/>
    </location>
</feature>
<feature type="compositionally biased region" description="Acidic residues" evidence="1">
    <location>
        <begin position="38"/>
        <end position="51"/>
    </location>
</feature>
<evidence type="ECO:0000313" key="2">
    <source>
        <dbReference type="EMBL" id="KAK6351415.1"/>
    </source>
</evidence>
<dbReference type="Proteomes" id="UP001313282">
    <property type="component" value="Unassembled WGS sequence"/>
</dbReference>
<keyword evidence="3" id="KW-1185">Reference proteome</keyword>